<keyword evidence="4" id="KW-0999">Mitochondrion inner membrane</keyword>
<dbReference type="RefSeq" id="NP_983165.1">
    <property type="nucleotide sequence ID" value="NM_208518.1"/>
</dbReference>
<dbReference type="OrthoDB" id="532630at2759"/>
<comment type="function">
    <text evidence="4">Required for mitochondrial cytochrome c oxidase (COX) assembly and respiration.</text>
</comment>
<keyword evidence="3" id="KW-1015">Disulfide bond</keyword>
<dbReference type="OMA" id="GMCNFEK"/>
<dbReference type="InterPro" id="IPR013892">
    <property type="entry name" value="Cyt_c_biogenesis_Cmc1-like"/>
</dbReference>
<reference evidence="5 6" key="1">
    <citation type="journal article" date="2004" name="Science">
        <title>The Ashbya gossypii genome as a tool for mapping the ancient Saccharomyces cerevisiae genome.</title>
        <authorList>
            <person name="Dietrich F.S."/>
            <person name="Voegeli S."/>
            <person name="Brachat S."/>
            <person name="Lerch A."/>
            <person name="Gates K."/>
            <person name="Steiner S."/>
            <person name="Mohr C."/>
            <person name="Pohlmann R."/>
            <person name="Luedi P."/>
            <person name="Choi S."/>
            <person name="Wing R.A."/>
            <person name="Flavier A."/>
            <person name="Gaffney T.D."/>
            <person name="Philippsen P."/>
        </authorList>
    </citation>
    <scope>NUCLEOTIDE SEQUENCE [LARGE SCALE GENOMIC DNA]</scope>
    <source>
        <strain evidence="6">ATCC 10895 / CBS 109.51 / FGSC 9923 / NRRL Y-1056</strain>
    </source>
</reference>
<keyword evidence="6" id="KW-1185">Reference proteome</keyword>
<evidence type="ECO:0000313" key="5">
    <source>
        <dbReference type="EMBL" id="AAS50989.1"/>
    </source>
</evidence>
<dbReference type="PANTHER" id="PTHR22977:SF1">
    <property type="entry name" value="COX ASSEMBLY MITOCHONDRIAL PROTEIN 2 HOMOLOG"/>
    <property type="match status" value="1"/>
</dbReference>
<dbReference type="eggNOG" id="KOG4148">
    <property type="taxonomic scope" value="Eukaryota"/>
</dbReference>
<dbReference type="GO" id="GO:0005758">
    <property type="term" value="C:mitochondrial intermembrane space"/>
    <property type="evidence" value="ECO:0007669"/>
    <property type="project" value="EnsemblFungi"/>
</dbReference>
<gene>
    <name evidence="5" type="ORF">AGOS_ABR216W</name>
</gene>
<evidence type="ECO:0000256" key="2">
    <source>
        <dbReference type="ARBA" id="ARBA00023128"/>
    </source>
</evidence>
<evidence type="ECO:0000256" key="1">
    <source>
        <dbReference type="ARBA" id="ARBA00007347"/>
    </source>
</evidence>
<dbReference type="Proteomes" id="UP000000591">
    <property type="component" value="Chromosome II"/>
</dbReference>
<organism evidence="5 6">
    <name type="scientific">Eremothecium gossypii (strain ATCC 10895 / CBS 109.51 / FGSC 9923 / NRRL Y-1056)</name>
    <name type="common">Yeast</name>
    <name type="synonym">Ashbya gossypii</name>
    <dbReference type="NCBI Taxonomy" id="284811"/>
    <lineage>
        <taxon>Eukaryota</taxon>
        <taxon>Fungi</taxon>
        <taxon>Dikarya</taxon>
        <taxon>Ascomycota</taxon>
        <taxon>Saccharomycotina</taxon>
        <taxon>Saccharomycetes</taxon>
        <taxon>Saccharomycetales</taxon>
        <taxon>Saccharomycetaceae</taxon>
        <taxon>Eremothecium</taxon>
    </lineage>
</organism>
<dbReference type="Pfam" id="PF08583">
    <property type="entry name" value="Cmc1"/>
    <property type="match status" value="1"/>
</dbReference>
<dbReference type="KEGG" id="ago:AGOS_ABR216W"/>
<name>Q75D06_EREGS</name>
<protein>
    <recommendedName>
        <fullName evidence="4">COX assembly mitochondrial protein</fullName>
    </recommendedName>
</protein>
<evidence type="ECO:0000256" key="4">
    <source>
        <dbReference type="RuleBase" id="RU364104"/>
    </source>
</evidence>
<dbReference type="EMBL" id="AE016815">
    <property type="protein sequence ID" value="AAS50989.1"/>
    <property type="molecule type" value="Genomic_DNA"/>
</dbReference>
<comment type="subcellular location">
    <subcellularLocation>
        <location evidence="4">Mitochondrion inner membrane</location>
    </subcellularLocation>
</comment>
<proteinExistence type="inferred from homology"/>
<accession>Q75D06</accession>
<dbReference type="GO" id="GO:0005739">
    <property type="term" value="C:mitochondrion"/>
    <property type="evidence" value="ECO:0000318"/>
    <property type="project" value="GO_Central"/>
</dbReference>
<dbReference type="STRING" id="284811.Q75D06"/>
<dbReference type="PANTHER" id="PTHR22977">
    <property type="entry name" value="COX ASSEMBLY MITOCHONDRIAL PROTEIN"/>
    <property type="match status" value="1"/>
</dbReference>
<keyword evidence="4" id="KW-0472">Membrane</keyword>
<dbReference type="GO" id="GO:0005743">
    <property type="term" value="C:mitochondrial inner membrane"/>
    <property type="evidence" value="ECO:0007669"/>
    <property type="project" value="UniProtKB-SubCell"/>
</dbReference>
<sequence>MHPQLEAQRFHSCLDLVQALEKCHQADFYKQAFGLCNPEKEALTQCLHNARLEGEKYHILANREKRKEMDAKWKQMQEEEYGEDALLKILLQRQLERKQSGKTAE</sequence>
<keyword evidence="2 4" id="KW-0496">Mitochondrion</keyword>
<comment type="similarity">
    <text evidence="1 4">Belongs to the CMC family.</text>
</comment>
<reference evidence="6" key="2">
    <citation type="journal article" date="2013" name="G3 (Bethesda)">
        <title>Genomes of Ashbya fungi isolated from insects reveal four mating-type loci, numerous translocations, lack of transposons, and distinct gene duplications.</title>
        <authorList>
            <person name="Dietrich F.S."/>
            <person name="Voegeli S."/>
            <person name="Kuo S."/>
            <person name="Philippsen P."/>
        </authorList>
    </citation>
    <scope>GENOME REANNOTATION</scope>
    <source>
        <strain evidence="6">ATCC 10895 / CBS 109.51 / FGSC 9923 / NRRL Y-1056</strain>
    </source>
</reference>
<dbReference type="FunCoup" id="Q75D06">
    <property type="interactions" value="80"/>
</dbReference>
<dbReference type="HOGENOM" id="CLU_169286_3_1_1"/>
<evidence type="ECO:0000256" key="3">
    <source>
        <dbReference type="ARBA" id="ARBA00023157"/>
    </source>
</evidence>
<dbReference type="GeneID" id="4619275"/>
<dbReference type="AlphaFoldDB" id="Q75D06"/>
<evidence type="ECO:0000313" key="6">
    <source>
        <dbReference type="Proteomes" id="UP000000591"/>
    </source>
</evidence>
<keyword evidence="4" id="KW-0143">Chaperone</keyword>
<dbReference type="InParanoid" id="Q75D06"/>
<dbReference type="GO" id="GO:0033617">
    <property type="term" value="P:mitochondrial respiratory chain complex IV assembly"/>
    <property type="evidence" value="ECO:0007669"/>
    <property type="project" value="EnsemblFungi"/>
</dbReference>